<reference evidence="2" key="2">
    <citation type="submission" date="2020-05" db="UniProtKB">
        <authorList>
            <consortium name="EnsemblMetazoa"/>
        </authorList>
    </citation>
    <scope>IDENTIFICATION</scope>
    <source>
        <strain evidence="2">WRAIR2</strain>
    </source>
</reference>
<evidence type="ECO:0000313" key="3">
    <source>
        <dbReference type="Proteomes" id="UP000075884"/>
    </source>
</evidence>
<keyword evidence="3" id="KW-1185">Reference proteome</keyword>
<evidence type="ECO:0000313" key="2">
    <source>
        <dbReference type="EnsemblMetazoa" id="ADIR004273-PA"/>
    </source>
</evidence>
<accession>A0A182N9E8</accession>
<dbReference type="VEuPathDB" id="VectorBase:ADIR004273"/>
<dbReference type="EnsemblMetazoa" id="ADIR004273-RA">
    <property type="protein sequence ID" value="ADIR004273-PA"/>
    <property type="gene ID" value="ADIR004273"/>
</dbReference>
<evidence type="ECO:0008006" key="4">
    <source>
        <dbReference type="Google" id="ProtNLM"/>
    </source>
</evidence>
<evidence type="ECO:0000256" key="1">
    <source>
        <dbReference type="SAM" id="SignalP"/>
    </source>
</evidence>
<feature type="signal peptide" evidence="1">
    <location>
        <begin position="1"/>
        <end position="20"/>
    </location>
</feature>
<dbReference type="Proteomes" id="UP000075884">
    <property type="component" value="Unassembled WGS sequence"/>
</dbReference>
<proteinExistence type="predicted"/>
<reference evidence="3" key="1">
    <citation type="submission" date="2013-03" db="EMBL/GenBank/DDBJ databases">
        <title>The Genome Sequence of Anopheles dirus WRAIR2.</title>
        <authorList>
            <consortium name="The Broad Institute Genomics Platform"/>
            <person name="Neafsey D.E."/>
            <person name="Walton C."/>
            <person name="Walker B."/>
            <person name="Young S.K."/>
            <person name="Zeng Q."/>
            <person name="Gargeya S."/>
            <person name="Fitzgerald M."/>
            <person name="Haas B."/>
            <person name="Abouelleil A."/>
            <person name="Allen A.W."/>
            <person name="Alvarado L."/>
            <person name="Arachchi H.M."/>
            <person name="Berlin A.M."/>
            <person name="Chapman S.B."/>
            <person name="Gainer-Dewar J."/>
            <person name="Goldberg J."/>
            <person name="Griggs A."/>
            <person name="Gujja S."/>
            <person name="Hansen M."/>
            <person name="Howarth C."/>
            <person name="Imamovic A."/>
            <person name="Ireland A."/>
            <person name="Larimer J."/>
            <person name="McCowan C."/>
            <person name="Murphy C."/>
            <person name="Pearson M."/>
            <person name="Poon T.W."/>
            <person name="Priest M."/>
            <person name="Roberts A."/>
            <person name="Saif S."/>
            <person name="Shea T."/>
            <person name="Sisk P."/>
            <person name="Sykes S."/>
            <person name="Wortman J."/>
            <person name="Nusbaum C."/>
            <person name="Birren B."/>
        </authorList>
    </citation>
    <scope>NUCLEOTIDE SEQUENCE [LARGE SCALE GENOMIC DNA]</scope>
    <source>
        <strain evidence="3">WRAIR2</strain>
    </source>
</reference>
<organism evidence="2 3">
    <name type="scientific">Anopheles dirus</name>
    <dbReference type="NCBI Taxonomy" id="7168"/>
    <lineage>
        <taxon>Eukaryota</taxon>
        <taxon>Metazoa</taxon>
        <taxon>Ecdysozoa</taxon>
        <taxon>Arthropoda</taxon>
        <taxon>Hexapoda</taxon>
        <taxon>Insecta</taxon>
        <taxon>Pterygota</taxon>
        <taxon>Neoptera</taxon>
        <taxon>Endopterygota</taxon>
        <taxon>Diptera</taxon>
        <taxon>Nematocera</taxon>
        <taxon>Culicoidea</taxon>
        <taxon>Culicidae</taxon>
        <taxon>Anophelinae</taxon>
        <taxon>Anopheles</taxon>
    </lineage>
</organism>
<keyword evidence="1" id="KW-0732">Signal</keyword>
<dbReference type="AlphaFoldDB" id="A0A182N9E8"/>
<name>A0A182N9E8_9DIPT</name>
<feature type="chain" id="PRO_5008129515" description="Salivary secreted peptide" evidence="1">
    <location>
        <begin position="21"/>
        <end position="108"/>
    </location>
</feature>
<protein>
    <recommendedName>
        <fullName evidence="4">Salivary secreted peptide</fullName>
    </recommendedName>
</protein>
<sequence length="108" mass="12049">MKRKATVFVLMFIILPFVSGAPTSEPADSTPVSRAIALIHHLTYLIDYLVQYVLGRAHDRKTPPEAADYYRAALVEGKNPPGQDANGLKPDNGRARQETEIIQKMMRV</sequence>